<dbReference type="InterPro" id="IPR021424">
    <property type="entry name" value="PorA"/>
</dbReference>
<dbReference type="Pfam" id="PF11271">
    <property type="entry name" value="PorA"/>
    <property type="match status" value="1"/>
</dbReference>
<dbReference type="EMBL" id="LGUT01003417">
    <property type="protein sequence ID" value="KOG85451.1"/>
    <property type="molecule type" value="Genomic_DNA"/>
</dbReference>
<dbReference type="Proteomes" id="UP000037020">
    <property type="component" value="Unassembled WGS sequence"/>
</dbReference>
<organism evidence="2 3">
    <name type="scientific">Streptomyces varsoviensis</name>
    <dbReference type="NCBI Taxonomy" id="67373"/>
    <lineage>
        <taxon>Bacteria</taxon>
        <taxon>Bacillati</taxon>
        <taxon>Actinomycetota</taxon>
        <taxon>Actinomycetes</taxon>
        <taxon>Kitasatosporales</taxon>
        <taxon>Streptomycetaceae</taxon>
        <taxon>Streptomyces</taxon>
    </lineage>
</organism>
<keyword evidence="1" id="KW-1133">Transmembrane helix</keyword>
<protein>
    <recommendedName>
        <fullName evidence="4">DUF3068 domain-containing protein</fullName>
    </recommendedName>
</protein>
<feature type="transmembrane region" description="Helical" evidence="1">
    <location>
        <begin position="288"/>
        <end position="308"/>
    </location>
</feature>
<keyword evidence="3" id="KW-1185">Reference proteome</keyword>
<dbReference type="RefSeq" id="WP_037962828.1">
    <property type="nucleotide sequence ID" value="NZ_JBIRHZ010000001.1"/>
</dbReference>
<sequence length="315" mass="34595">MRRSTPPVPLILLGAGVFLLVLAPMLTWYVEPRAKRTTVDVNVTTVFAGEGRYYDAGAAAVRSGRTITITRRVLGDVAASDRSGRAVWDVSTTIDTPATLKLKDPRRSFKWTTERWVTDRRTNAPVHCCGESPGPFEGDAYLKFPFDVGKRTYRWWDNTLGATVPLRFAGVERVRGYQGYRFSGAVKATRTGSRQVPGAIVGQPRRGQVQAEEWYANDRIDLVVDRRTGRVLNASLSPRVTLRAPGGRRDAVTLLAGDGVAFTPGTQREQVDSARRENRKLRLLGETAPLAAVVIGGFATAGGVLLLVRRTTRVD</sequence>
<evidence type="ECO:0008006" key="4">
    <source>
        <dbReference type="Google" id="ProtNLM"/>
    </source>
</evidence>
<accession>A0ABR5IWW0</accession>
<evidence type="ECO:0000256" key="1">
    <source>
        <dbReference type="SAM" id="Phobius"/>
    </source>
</evidence>
<keyword evidence="1" id="KW-0812">Transmembrane</keyword>
<reference evidence="2 3" key="1">
    <citation type="submission" date="2015-07" db="EMBL/GenBank/DDBJ databases">
        <authorList>
            <person name="Ju K.-S."/>
            <person name="Doroghazi J.R."/>
            <person name="Metcalf W.W."/>
        </authorList>
    </citation>
    <scope>NUCLEOTIDE SEQUENCE [LARGE SCALE GENOMIC DNA]</scope>
    <source>
        <strain evidence="2 3">NRRL B-3589</strain>
    </source>
</reference>
<evidence type="ECO:0000313" key="2">
    <source>
        <dbReference type="EMBL" id="KOG85451.1"/>
    </source>
</evidence>
<gene>
    <name evidence="2" type="ORF">ADK38_36615</name>
</gene>
<comment type="caution">
    <text evidence="2">The sequence shown here is derived from an EMBL/GenBank/DDBJ whole genome shotgun (WGS) entry which is preliminary data.</text>
</comment>
<proteinExistence type="predicted"/>
<keyword evidence="1" id="KW-0472">Membrane</keyword>
<name>A0ABR5IWW0_9ACTN</name>
<evidence type="ECO:0000313" key="3">
    <source>
        <dbReference type="Proteomes" id="UP000037020"/>
    </source>
</evidence>